<evidence type="ECO:0000256" key="1">
    <source>
        <dbReference type="ARBA" id="ARBA00004651"/>
    </source>
</evidence>
<protein>
    <submittedName>
        <fullName evidence="9">Cell shape-determining protein MreD (MreD)</fullName>
    </submittedName>
</protein>
<evidence type="ECO:0000313" key="10">
    <source>
        <dbReference type="Proteomes" id="UP001314241"/>
    </source>
</evidence>
<comment type="caution">
    <text evidence="9">The sequence shown here is derived from an EMBL/GenBank/DDBJ whole genome shotgun (WGS) entry which is preliminary data.</text>
</comment>
<keyword evidence="3" id="KW-1003">Cell membrane</keyword>
<comment type="subcellular location">
    <subcellularLocation>
        <location evidence="1">Cell membrane</location>
        <topology evidence="1">Multi-pass membrane protein</topology>
    </subcellularLocation>
</comment>
<evidence type="ECO:0000313" key="9">
    <source>
        <dbReference type="EMBL" id="CAK8054277.1"/>
    </source>
</evidence>
<feature type="transmembrane region" description="Helical" evidence="8">
    <location>
        <begin position="65"/>
        <end position="93"/>
    </location>
</feature>
<keyword evidence="6 8" id="KW-1133">Transmembrane helix</keyword>
<keyword evidence="10" id="KW-1185">Reference proteome</keyword>
<proteinExistence type="inferred from homology"/>
<evidence type="ECO:0000256" key="2">
    <source>
        <dbReference type="ARBA" id="ARBA00007776"/>
    </source>
</evidence>
<dbReference type="NCBIfam" id="TIGR03426">
    <property type="entry name" value="shape_MreD"/>
    <property type="match status" value="1"/>
</dbReference>
<feature type="transmembrane region" description="Helical" evidence="8">
    <location>
        <begin position="146"/>
        <end position="165"/>
    </location>
</feature>
<evidence type="ECO:0000256" key="5">
    <source>
        <dbReference type="ARBA" id="ARBA00022960"/>
    </source>
</evidence>
<evidence type="ECO:0000256" key="8">
    <source>
        <dbReference type="SAM" id="Phobius"/>
    </source>
</evidence>
<keyword evidence="7 8" id="KW-0472">Membrane</keyword>
<dbReference type="Proteomes" id="UP001314241">
    <property type="component" value="Unassembled WGS sequence"/>
</dbReference>
<feature type="transmembrane region" description="Helical" evidence="8">
    <location>
        <begin position="35"/>
        <end position="53"/>
    </location>
</feature>
<gene>
    <name evidence="9" type="ORF">R54876_GBNLAHCA_00839</name>
</gene>
<dbReference type="InterPro" id="IPR007227">
    <property type="entry name" value="Cell_shape_determining_MreD"/>
</dbReference>
<reference evidence="9 10" key="1">
    <citation type="submission" date="2024-01" db="EMBL/GenBank/DDBJ databases">
        <authorList>
            <person name="Botero Cardona J."/>
        </authorList>
    </citation>
    <scope>NUCLEOTIDE SEQUENCE [LARGE SCALE GENOMIC DNA]</scope>
    <source>
        <strain evidence="9 10">LMG 33000</strain>
    </source>
</reference>
<dbReference type="RefSeq" id="WP_349641813.1">
    <property type="nucleotide sequence ID" value="NZ_CAWVOH010000001.1"/>
</dbReference>
<name>A0ABP0EPT8_9LACO</name>
<organism evidence="9 10">
    <name type="scientific">Eupransor demetentiae</name>
    <dbReference type="NCBI Taxonomy" id="3109584"/>
    <lineage>
        <taxon>Bacteria</taxon>
        <taxon>Bacillati</taxon>
        <taxon>Bacillota</taxon>
        <taxon>Bacilli</taxon>
        <taxon>Lactobacillales</taxon>
        <taxon>Lactobacillaceae</taxon>
        <taxon>Eupransor</taxon>
    </lineage>
</organism>
<dbReference type="EMBL" id="CAWVOH010000001">
    <property type="protein sequence ID" value="CAK8054277.1"/>
    <property type="molecule type" value="Genomic_DNA"/>
</dbReference>
<keyword evidence="4 8" id="KW-0812">Transmembrane</keyword>
<evidence type="ECO:0000256" key="7">
    <source>
        <dbReference type="ARBA" id="ARBA00023136"/>
    </source>
</evidence>
<sequence>MALWQIFRFRVIYPIVLFLFFFIDGNLKSSLSPILTHFPFNVLPMLTLIWLFYAVQFETAMKVSYWVYVAVIGILFDIYYTGIFGTYTVAFLASTVVMFQLRSFFDERLMSGLLLFLIGSTVYLLVTYMAGFIINIANLSFVTFMVYEFLPTVLLNLIIAALGYYPTWSLFQVLP</sequence>
<comment type="similarity">
    <text evidence="2">Belongs to the MreD family.</text>
</comment>
<feature type="transmembrane region" description="Helical" evidence="8">
    <location>
        <begin position="113"/>
        <end position="134"/>
    </location>
</feature>
<evidence type="ECO:0000256" key="6">
    <source>
        <dbReference type="ARBA" id="ARBA00022989"/>
    </source>
</evidence>
<accession>A0ABP0EPT8</accession>
<evidence type="ECO:0000256" key="4">
    <source>
        <dbReference type="ARBA" id="ARBA00022692"/>
    </source>
</evidence>
<evidence type="ECO:0000256" key="3">
    <source>
        <dbReference type="ARBA" id="ARBA00022475"/>
    </source>
</evidence>
<feature type="transmembrane region" description="Helical" evidence="8">
    <location>
        <begin position="7"/>
        <end position="23"/>
    </location>
</feature>
<keyword evidence="5" id="KW-0133">Cell shape</keyword>